<dbReference type="NCBIfam" id="TIGR00861">
    <property type="entry name" value="MIP"/>
    <property type="match status" value="1"/>
</dbReference>
<dbReference type="InterPro" id="IPR050363">
    <property type="entry name" value="MIP/Aquaporin"/>
</dbReference>
<evidence type="ECO:0000256" key="5">
    <source>
        <dbReference type="ARBA" id="ARBA00022737"/>
    </source>
</evidence>
<dbReference type="GO" id="GO:0005886">
    <property type="term" value="C:plasma membrane"/>
    <property type="evidence" value="ECO:0007669"/>
    <property type="project" value="TreeGrafter"/>
</dbReference>
<dbReference type="Pfam" id="PF00230">
    <property type="entry name" value="MIP"/>
    <property type="match status" value="1"/>
</dbReference>
<dbReference type="InterPro" id="IPR023271">
    <property type="entry name" value="Aquaporin-like"/>
</dbReference>
<dbReference type="GO" id="GO:0015254">
    <property type="term" value="F:glycerol channel activity"/>
    <property type="evidence" value="ECO:0007669"/>
    <property type="project" value="TreeGrafter"/>
</dbReference>
<protein>
    <submittedName>
        <fullName evidence="12">Aquaporin</fullName>
    </submittedName>
</protein>
<evidence type="ECO:0000256" key="3">
    <source>
        <dbReference type="ARBA" id="ARBA00022448"/>
    </source>
</evidence>
<dbReference type="PROSITE" id="PS00221">
    <property type="entry name" value="MIP"/>
    <property type="match status" value="1"/>
</dbReference>
<feature type="transmembrane region" description="Helical" evidence="11">
    <location>
        <begin position="300"/>
        <end position="323"/>
    </location>
</feature>
<feature type="region of interest" description="Disordered" evidence="10">
    <location>
        <begin position="339"/>
        <end position="362"/>
    </location>
</feature>
<dbReference type="SUPFAM" id="SSF81338">
    <property type="entry name" value="Aquaporin-like"/>
    <property type="match status" value="1"/>
</dbReference>
<dbReference type="PRINTS" id="PR00783">
    <property type="entry name" value="MINTRINSICP"/>
</dbReference>
<feature type="transmembrane region" description="Helical" evidence="11">
    <location>
        <begin position="201"/>
        <end position="221"/>
    </location>
</feature>
<reference evidence="12 13" key="1">
    <citation type="journal article" date="2012" name="Science">
        <title>The Paleozoic origin of enzymatic lignin decomposition reconstructed from 31 fungal genomes.</title>
        <authorList>
            <person name="Floudas D."/>
            <person name="Binder M."/>
            <person name="Riley R."/>
            <person name="Barry K."/>
            <person name="Blanchette R.A."/>
            <person name="Henrissat B."/>
            <person name="Martinez A.T."/>
            <person name="Otillar R."/>
            <person name="Spatafora J.W."/>
            <person name="Yadav J.S."/>
            <person name="Aerts A."/>
            <person name="Benoit I."/>
            <person name="Boyd A."/>
            <person name="Carlson A."/>
            <person name="Copeland A."/>
            <person name="Coutinho P.M."/>
            <person name="de Vries R.P."/>
            <person name="Ferreira P."/>
            <person name="Findley K."/>
            <person name="Foster B."/>
            <person name="Gaskell J."/>
            <person name="Glotzer D."/>
            <person name="Gorecki P."/>
            <person name="Heitman J."/>
            <person name="Hesse C."/>
            <person name="Hori C."/>
            <person name="Igarashi K."/>
            <person name="Jurgens J.A."/>
            <person name="Kallen N."/>
            <person name="Kersten P."/>
            <person name="Kohler A."/>
            <person name="Kuees U."/>
            <person name="Kumar T.K.A."/>
            <person name="Kuo A."/>
            <person name="LaButti K."/>
            <person name="Larrondo L.F."/>
            <person name="Lindquist E."/>
            <person name="Ling A."/>
            <person name="Lombard V."/>
            <person name="Lucas S."/>
            <person name="Lundell T."/>
            <person name="Martin R."/>
            <person name="McLaughlin D.J."/>
            <person name="Morgenstern I."/>
            <person name="Morin E."/>
            <person name="Murat C."/>
            <person name="Nagy L.G."/>
            <person name="Nolan M."/>
            <person name="Ohm R.A."/>
            <person name="Patyshakuliyeva A."/>
            <person name="Rokas A."/>
            <person name="Ruiz-Duenas F.J."/>
            <person name="Sabat G."/>
            <person name="Salamov A."/>
            <person name="Samejima M."/>
            <person name="Schmutz J."/>
            <person name="Slot J.C."/>
            <person name="St John F."/>
            <person name="Stenlid J."/>
            <person name="Sun H."/>
            <person name="Sun S."/>
            <person name="Syed K."/>
            <person name="Tsang A."/>
            <person name="Wiebenga A."/>
            <person name="Young D."/>
            <person name="Pisabarro A."/>
            <person name="Eastwood D.C."/>
            <person name="Martin F."/>
            <person name="Cullen D."/>
            <person name="Grigoriev I.V."/>
            <person name="Hibbett D.S."/>
        </authorList>
    </citation>
    <scope>NUCLEOTIDE SEQUENCE [LARGE SCALE GENOMIC DNA]</scope>
    <source>
        <strain evidence="12 13">ATCC 11539</strain>
    </source>
</reference>
<comment type="subcellular location">
    <subcellularLocation>
        <location evidence="1">Membrane</location>
        <topology evidence="1">Multi-pass membrane protein</topology>
    </subcellularLocation>
</comment>
<dbReference type="Gene3D" id="1.20.1080.10">
    <property type="entry name" value="Glycerol uptake facilitator protein"/>
    <property type="match status" value="1"/>
</dbReference>
<proteinExistence type="inferred from homology"/>
<dbReference type="AlphaFoldDB" id="S7R9Y1"/>
<comment type="similarity">
    <text evidence="2 9">Belongs to the MIP/aquaporin (TC 1.A.8) family.</text>
</comment>
<dbReference type="InterPro" id="IPR022357">
    <property type="entry name" value="MIP_CS"/>
</dbReference>
<dbReference type="eggNOG" id="KOG0224">
    <property type="taxonomic scope" value="Eukaryota"/>
</dbReference>
<dbReference type="EMBL" id="KB469312">
    <property type="protein sequence ID" value="EPQ51045.1"/>
    <property type="molecule type" value="Genomic_DNA"/>
</dbReference>
<feature type="region of interest" description="Disordered" evidence="10">
    <location>
        <begin position="1"/>
        <end position="38"/>
    </location>
</feature>
<dbReference type="HOGENOM" id="CLU_020019_9_0_1"/>
<feature type="compositionally biased region" description="Basic and acidic residues" evidence="10">
    <location>
        <begin position="339"/>
        <end position="351"/>
    </location>
</feature>
<feature type="transmembrane region" description="Helical" evidence="11">
    <location>
        <begin position="233"/>
        <end position="251"/>
    </location>
</feature>
<dbReference type="InterPro" id="IPR000425">
    <property type="entry name" value="MIP"/>
</dbReference>
<dbReference type="FunFam" id="1.20.1080.10:FF:000027">
    <property type="entry name" value="MIP aquaporin"/>
    <property type="match status" value="1"/>
</dbReference>
<dbReference type="CDD" id="cd00333">
    <property type="entry name" value="MIP"/>
    <property type="match status" value="1"/>
</dbReference>
<evidence type="ECO:0000256" key="6">
    <source>
        <dbReference type="ARBA" id="ARBA00022989"/>
    </source>
</evidence>
<keyword evidence="3 9" id="KW-0813">Transport</keyword>
<dbReference type="Proteomes" id="UP000030669">
    <property type="component" value="Unassembled WGS sequence"/>
</dbReference>
<comment type="catalytic activity">
    <reaction evidence="8">
        <text>H2O(in) = H2O(out)</text>
        <dbReference type="Rhea" id="RHEA:29667"/>
        <dbReference type="ChEBI" id="CHEBI:15377"/>
    </reaction>
</comment>
<feature type="compositionally biased region" description="Pro residues" evidence="10">
    <location>
        <begin position="26"/>
        <end position="36"/>
    </location>
</feature>
<evidence type="ECO:0000256" key="4">
    <source>
        <dbReference type="ARBA" id="ARBA00022692"/>
    </source>
</evidence>
<feature type="transmembrane region" description="Helical" evidence="11">
    <location>
        <begin position="147"/>
        <end position="166"/>
    </location>
</feature>
<keyword evidence="13" id="KW-1185">Reference proteome</keyword>
<evidence type="ECO:0000256" key="2">
    <source>
        <dbReference type="ARBA" id="ARBA00006175"/>
    </source>
</evidence>
<dbReference type="GeneID" id="19304710"/>
<evidence type="ECO:0000256" key="8">
    <source>
        <dbReference type="ARBA" id="ARBA00034651"/>
    </source>
</evidence>
<evidence type="ECO:0000313" key="12">
    <source>
        <dbReference type="EMBL" id="EPQ51045.1"/>
    </source>
</evidence>
<organism evidence="12 13">
    <name type="scientific">Gloeophyllum trabeum (strain ATCC 11539 / FP-39264 / Madison 617)</name>
    <name type="common">Brown rot fungus</name>
    <dbReference type="NCBI Taxonomy" id="670483"/>
    <lineage>
        <taxon>Eukaryota</taxon>
        <taxon>Fungi</taxon>
        <taxon>Dikarya</taxon>
        <taxon>Basidiomycota</taxon>
        <taxon>Agaricomycotina</taxon>
        <taxon>Agaricomycetes</taxon>
        <taxon>Gloeophyllales</taxon>
        <taxon>Gloeophyllaceae</taxon>
        <taxon>Gloeophyllum</taxon>
    </lineage>
</organism>
<keyword evidence="5" id="KW-0677">Repeat</keyword>
<keyword evidence="6 11" id="KW-1133">Transmembrane helix</keyword>
<evidence type="ECO:0000256" key="9">
    <source>
        <dbReference type="RuleBase" id="RU000477"/>
    </source>
</evidence>
<evidence type="ECO:0000256" key="10">
    <source>
        <dbReference type="SAM" id="MobiDB-lite"/>
    </source>
</evidence>
<evidence type="ECO:0000313" key="13">
    <source>
        <dbReference type="Proteomes" id="UP000030669"/>
    </source>
</evidence>
<evidence type="ECO:0000256" key="1">
    <source>
        <dbReference type="ARBA" id="ARBA00004141"/>
    </source>
</evidence>
<evidence type="ECO:0000256" key="11">
    <source>
        <dbReference type="SAM" id="Phobius"/>
    </source>
</evidence>
<dbReference type="RefSeq" id="XP_007870489.1">
    <property type="nucleotide sequence ID" value="XM_007872298.1"/>
</dbReference>
<feature type="compositionally biased region" description="Polar residues" evidence="10">
    <location>
        <begin position="1"/>
        <end position="15"/>
    </location>
</feature>
<evidence type="ECO:0000256" key="7">
    <source>
        <dbReference type="ARBA" id="ARBA00023136"/>
    </source>
</evidence>
<keyword evidence="4 9" id="KW-0812">Transmembrane</keyword>
<dbReference type="GO" id="GO:0015250">
    <property type="term" value="F:water channel activity"/>
    <property type="evidence" value="ECO:0007669"/>
    <property type="project" value="TreeGrafter"/>
</dbReference>
<dbReference type="PANTHER" id="PTHR43829">
    <property type="entry name" value="AQUAPORIN OR AQUAGLYCEROPORIN RELATED"/>
    <property type="match status" value="1"/>
</dbReference>
<keyword evidence="7 11" id="KW-0472">Membrane</keyword>
<dbReference type="STRING" id="670483.S7R9Y1"/>
<dbReference type="OMA" id="WGFAVLT"/>
<feature type="transmembrane region" description="Helical" evidence="11">
    <location>
        <begin position="102"/>
        <end position="126"/>
    </location>
</feature>
<feature type="transmembrane region" description="Helical" evidence="11">
    <location>
        <begin position="69"/>
        <end position="90"/>
    </location>
</feature>
<accession>S7R9Y1</accession>
<dbReference type="KEGG" id="gtr:GLOTRDRAFT_141193"/>
<dbReference type="OrthoDB" id="3222at2759"/>
<gene>
    <name evidence="12" type="ORF">GLOTRDRAFT_141193</name>
</gene>
<name>S7R9Y1_GLOTA</name>
<dbReference type="PANTHER" id="PTHR43829:SF9">
    <property type="entry name" value="AQUAPORIN-9"/>
    <property type="match status" value="1"/>
</dbReference>
<sequence length="413" mass="44511">MSQTDLSTRSQTTIAPSHASAEAPKPDPLPARPDNPVPGRVFDAPGEITLCPNTWAKVRNSIREPVAEFLGTMILCIFGNGVNCQVVLSSNTDVAPMQKGDYLSVCFGWATGLALAVWISGGVSGGHVNPAVTLSLAVFRRFPWKKVPIYMFAQLLGALCGGGIAYGNYYHAIDIFEGGRRTVPGTAVLFSSYPLDYLTNASAFFSEFLGAAILIIVVFSLMDATNGSPPTGMVPLALFITLLGISAALGMETGFSINPARDLGPRIFTAMVGYGREAYHALTPPLLFHDHLVFNFRHQYWIWGPILGAFSGALVGALVYDVFIFRGAESIINTPDAAARERNAHARHEQRPNPAGVEIKQKSFMDTDLGQPNMKEYWRAPPSTRMEVRGEEPGGHFIICASAIAFGGQKSDA</sequence>